<evidence type="ECO:0000313" key="1">
    <source>
        <dbReference type="EMBL" id="EUC27346.1"/>
    </source>
</evidence>
<dbReference type="KEGG" id="bze:COCCADRAFT_111974"/>
<reference evidence="1 2" key="1">
    <citation type="journal article" date="2013" name="PLoS Genet.">
        <title>Comparative genome structure, secondary metabolite, and effector coding capacity across Cochliobolus pathogens.</title>
        <authorList>
            <person name="Condon B.J."/>
            <person name="Leng Y."/>
            <person name="Wu D."/>
            <person name="Bushley K.E."/>
            <person name="Ohm R.A."/>
            <person name="Otillar R."/>
            <person name="Martin J."/>
            <person name="Schackwitz W."/>
            <person name="Grimwood J."/>
            <person name="MohdZainudin N."/>
            <person name="Xue C."/>
            <person name="Wang R."/>
            <person name="Manning V.A."/>
            <person name="Dhillon B."/>
            <person name="Tu Z.J."/>
            <person name="Steffenson B.J."/>
            <person name="Salamov A."/>
            <person name="Sun H."/>
            <person name="Lowry S."/>
            <person name="LaButti K."/>
            <person name="Han J."/>
            <person name="Copeland A."/>
            <person name="Lindquist E."/>
            <person name="Barry K."/>
            <person name="Schmutz J."/>
            <person name="Baker S.E."/>
            <person name="Ciuffetti L.M."/>
            <person name="Grigoriev I.V."/>
            <person name="Zhong S."/>
            <person name="Turgeon B.G."/>
        </authorList>
    </citation>
    <scope>NUCLEOTIDE SEQUENCE [LARGE SCALE GENOMIC DNA]</scope>
    <source>
        <strain evidence="1 2">26-R-13</strain>
    </source>
</reference>
<dbReference type="HOGENOM" id="CLU_2612414_0_0_1"/>
<dbReference type="Proteomes" id="UP000053841">
    <property type="component" value="Unassembled WGS sequence"/>
</dbReference>
<dbReference type="AlphaFoldDB" id="W6Y8C6"/>
<dbReference type="EMBL" id="KI964949">
    <property type="protein sequence ID" value="EUC27346.1"/>
    <property type="molecule type" value="Genomic_DNA"/>
</dbReference>
<proteinExistence type="predicted"/>
<evidence type="ECO:0000313" key="2">
    <source>
        <dbReference type="Proteomes" id="UP000053841"/>
    </source>
</evidence>
<gene>
    <name evidence="1" type="ORF">COCCADRAFT_111974</name>
</gene>
<name>W6Y8C6_COCC2</name>
<protein>
    <submittedName>
        <fullName evidence="1">Uncharacterized protein</fullName>
    </submittedName>
</protein>
<keyword evidence="2" id="KW-1185">Reference proteome</keyword>
<feature type="non-terminal residue" evidence="1">
    <location>
        <position position="1"/>
    </location>
</feature>
<organism evidence="1 2">
    <name type="scientific">Cochliobolus carbonum (strain 26-R-13)</name>
    <name type="common">Maize leaf spot fungus</name>
    <name type="synonym">Bipolaris zeicola</name>
    <dbReference type="NCBI Taxonomy" id="930089"/>
    <lineage>
        <taxon>Eukaryota</taxon>
        <taxon>Fungi</taxon>
        <taxon>Dikarya</taxon>
        <taxon>Ascomycota</taxon>
        <taxon>Pezizomycotina</taxon>
        <taxon>Dothideomycetes</taxon>
        <taxon>Pleosporomycetidae</taxon>
        <taxon>Pleosporales</taxon>
        <taxon>Pleosporineae</taxon>
        <taxon>Pleosporaceae</taxon>
        <taxon>Bipolaris</taxon>
    </lineage>
</organism>
<sequence>PIRVVRLCAEHSKLVRNNGGIVVSFIAHLTETMNHGYGSRRVALEFVLSYTQQPLVISRGCTSSHRMWRRNSNHQNCTA</sequence>
<accession>W6Y8C6</accession>
<dbReference type="RefSeq" id="XP_007718349.1">
    <property type="nucleotide sequence ID" value="XM_007720159.1"/>
</dbReference>
<dbReference type="GeneID" id="19144376"/>